<evidence type="ECO:0000256" key="1">
    <source>
        <dbReference type="SAM" id="Phobius"/>
    </source>
</evidence>
<reference evidence="2 3" key="1">
    <citation type="submission" date="2020-08" db="EMBL/GenBank/DDBJ databases">
        <title>Genomic Encyclopedia of Type Strains, Phase IV (KMG-IV): sequencing the most valuable type-strain genomes for metagenomic binning, comparative biology and taxonomic classification.</title>
        <authorList>
            <person name="Goeker M."/>
        </authorList>
    </citation>
    <scope>NUCLEOTIDE SEQUENCE [LARGE SCALE GENOMIC DNA]</scope>
    <source>
        <strain evidence="2 3">DSM 23562</strain>
    </source>
</reference>
<dbReference type="Proteomes" id="UP000520814">
    <property type="component" value="Unassembled WGS sequence"/>
</dbReference>
<keyword evidence="1" id="KW-0812">Transmembrane</keyword>
<accession>A0A7W9SM67</accession>
<organism evidence="2 3">
    <name type="scientific">Armatimonas rosea</name>
    <dbReference type="NCBI Taxonomy" id="685828"/>
    <lineage>
        <taxon>Bacteria</taxon>
        <taxon>Bacillati</taxon>
        <taxon>Armatimonadota</taxon>
        <taxon>Armatimonadia</taxon>
        <taxon>Armatimonadales</taxon>
        <taxon>Armatimonadaceae</taxon>
        <taxon>Armatimonas</taxon>
    </lineage>
</organism>
<gene>
    <name evidence="2" type="ORF">HNQ39_000968</name>
</gene>
<evidence type="ECO:0000313" key="3">
    <source>
        <dbReference type="Proteomes" id="UP000520814"/>
    </source>
</evidence>
<comment type="caution">
    <text evidence="2">The sequence shown here is derived from an EMBL/GenBank/DDBJ whole genome shotgun (WGS) entry which is preliminary data.</text>
</comment>
<feature type="transmembrane region" description="Helical" evidence="1">
    <location>
        <begin position="89"/>
        <end position="109"/>
    </location>
</feature>
<name>A0A7W9SM67_ARMRO</name>
<proteinExistence type="predicted"/>
<dbReference type="EMBL" id="JACHGW010000001">
    <property type="protein sequence ID" value="MBB6049206.1"/>
    <property type="molecule type" value="Genomic_DNA"/>
</dbReference>
<keyword evidence="3" id="KW-1185">Reference proteome</keyword>
<sequence length="240" mass="26970">MQRQKPQAIPSDVQAVAKALRKKEGGADEALRLVEHLPDKDALELLESARLVRPRRIKPFLVTGATCWILGHLLEFYRILTHQKWEMSIQFLVFLLKGLPLLCLGILGLNPDIFQNNLKAAIAHRVHNISDTNALDYLLRYIAKNPKTHDSGEACWASAMRLLARISDTEARALSPEARIFLHQLVIGKTLSPTLATDYDKIAAMLALAAVKDQATYQLIRSKLTHPSLREVAQSILEDW</sequence>
<dbReference type="RefSeq" id="WP_184192821.1">
    <property type="nucleotide sequence ID" value="NZ_JACHGW010000001.1"/>
</dbReference>
<evidence type="ECO:0000313" key="2">
    <source>
        <dbReference type="EMBL" id="MBB6049206.1"/>
    </source>
</evidence>
<dbReference type="AlphaFoldDB" id="A0A7W9SM67"/>
<protein>
    <submittedName>
        <fullName evidence="2">Uncharacterized protein</fullName>
    </submittedName>
</protein>
<feature type="transmembrane region" description="Helical" evidence="1">
    <location>
        <begin position="60"/>
        <end position="77"/>
    </location>
</feature>
<keyword evidence="1" id="KW-0472">Membrane</keyword>
<keyword evidence="1" id="KW-1133">Transmembrane helix</keyword>